<keyword evidence="2" id="KW-0479">Metal-binding</keyword>
<evidence type="ECO:0000256" key="10">
    <source>
        <dbReference type="SAM" id="MobiDB-lite"/>
    </source>
</evidence>
<accession>A0A6L2NDS4</accession>
<evidence type="ECO:0000256" key="3">
    <source>
        <dbReference type="ARBA" id="ARBA00022759"/>
    </source>
</evidence>
<evidence type="ECO:0000256" key="2">
    <source>
        <dbReference type="ARBA" id="ARBA00022723"/>
    </source>
</evidence>
<feature type="region of interest" description="Disordered" evidence="10">
    <location>
        <begin position="149"/>
        <end position="212"/>
    </location>
</feature>
<dbReference type="Pfam" id="PF25597">
    <property type="entry name" value="SH3_retrovirus"/>
    <property type="match status" value="1"/>
</dbReference>
<feature type="compositionally biased region" description="Polar residues" evidence="10">
    <location>
        <begin position="156"/>
        <end position="171"/>
    </location>
</feature>
<evidence type="ECO:0000256" key="8">
    <source>
        <dbReference type="ARBA" id="ARBA00022932"/>
    </source>
</evidence>
<protein>
    <submittedName>
        <fullName evidence="12">Retrovirus-related Pol polyprotein from transposon TNT 1-94</fullName>
    </submittedName>
</protein>
<keyword evidence="3" id="KW-0255">Endonuclease</keyword>
<evidence type="ECO:0000256" key="9">
    <source>
        <dbReference type="ARBA" id="ARBA00023172"/>
    </source>
</evidence>
<keyword evidence="9" id="KW-0233">DNA recombination</keyword>
<gene>
    <name evidence="12" type="ORF">Tci_055615</name>
</gene>
<keyword evidence="1" id="KW-0540">Nuclease</keyword>
<feature type="compositionally biased region" description="Low complexity" evidence="10">
    <location>
        <begin position="195"/>
        <end position="212"/>
    </location>
</feature>
<keyword evidence="8" id="KW-0808">Transferase</keyword>
<proteinExistence type="predicted"/>
<evidence type="ECO:0000256" key="5">
    <source>
        <dbReference type="ARBA" id="ARBA00022842"/>
    </source>
</evidence>
<evidence type="ECO:0000256" key="4">
    <source>
        <dbReference type="ARBA" id="ARBA00022801"/>
    </source>
</evidence>
<dbReference type="GO" id="GO:0016787">
    <property type="term" value="F:hydrolase activity"/>
    <property type="evidence" value="ECO:0007669"/>
    <property type="project" value="UniProtKB-KW"/>
</dbReference>
<dbReference type="GO" id="GO:0003887">
    <property type="term" value="F:DNA-directed DNA polymerase activity"/>
    <property type="evidence" value="ECO:0007669"/>
    <property type="project" value="UniProtKB-KW"/>
</dbReference>
<dbReference type="InterPro" id="IPR012337">
    <property type="entry name" value="RNaseH-like_sf"/>
</dbReference>
<reference evidence="12" key="1">
    <citation type="journal article" date="2019" name="Sci. Rep.">
        <title>Draft genome of Tanacetum cinerariifolium, the natural source of mosquito coil.</title>
        <authorList>
            <person name="Yamashiro T."/>
            <person name="Shiraishi A."/>
            <person name="Satake H."/>
            <person name="Nakayama K."/>
        </authorList>
    </citation>
    <scope>NUCLEOTIDE SEQUENCE</scope>
</reference>
<keyword evidence="6" id="KW-0229">DNA integration</keyword>
<dbReference type="GO" id="GO:0004519">
    <property type="term" value="F:endonuclease activity"/>
    <property type="evidence" value="ECO:0007669"/>
    <property type="project" value="UniProtKB-KW"/>
</dbReference>
<name>A0A6L2NDS4_TANCI</name>
<dbReference type="GO" id="GO:0003964">
    <property type="term" value="F:RNA-directed DNA polymerase activity"/>
    <property type="evidence" value="ECO:0007669"/>
    <property type="project" value="UniProtKB-KW"/>
</dbReference>
<keyword evidence="8" id="KW-0239">DNA-directed DNA polymerase</keyword>
<dbReference type="GO" id="GO:0006310">
    <property type="term" value="P:DNA recombination"/>
    <property type="evidence" value="ECO:0007669"/>
    <property type="project" value="UniProtKB-KW"/>
</dbReference>
<organism evidence="12">
    <name type="scientific">Tanacetum cinerariifolium</name>
    <name type="common">Dalmatian daisy</name>
    <name type="synonym">Chrysanthemum cinerariifolium</name>
    <dbReference type="NCBI Taxonomy" id="118510"/>
    <lineage>
        <taxon>Eukaryota</taxon>
        <taxon>Viridiplantae</taxon>
        <taxon>Streptophyta</taxon>
        <taxon>Embryophyta</taxon>
        <taxon>Tracheophyta</taxon>
        <taxon>Spermatophyta</taxon>
        <taxon>Magnoliopsida</taxon>
        <taxon>eudicotyledons</taxon>
        <taxon>Gunneridae</taxon>
        <taxon>Pentapetalae</taxon>
        <taxon>asterids</taxon>
        <taxon>campanulids</taxon>
        <taxon>Asterales</taxon>
        <taxon>Asteraceae</taxon>
        <taxon>Asteroideae</taxon>
        <taxon>Anthemideae</taxon>
        <taxon>Anthemidinae</taxon>
        <taxon>Tanacetum</taxon>
    </lineage>
</organism>
<keyword evidence="4" id="KW-0378">Hydrolase</keyword>
<dbReference type="GO" id="GO:0046872">
    <property type="term" value="F:metal ion binding"/>
    <property type="evidence" value="ECO:0007669"/>
    <property type="project" value="UniProtKB-KW"/>
</dbReference>
<keyword evidence="5" id="KW-0460">Magnesium</keyword>
<dbReference type="InterPro" id="IPR057670">
    <property type="entry name" value="SH3_retrovirus"/>
</dbReference>
<dbReference type="GO" id="GO:0015074">
    <property type="term" value="P:DNA integration"/>
    <property type="evidence" value="ECO:0007669"/>
    <property type="project" value="UniProtKB-KW"/>
</dbReference>
<comment type="caution">
    <text evidence="12">The sequence shown here is derived from an EMBL/GenBank/DDBJ whole genome shotgun (WGS) entry which is preliminary data.</text>
</comment>
<keyword evidence="7" id="KW-0695">RNA-directed DNA polymerase</keyword>
<evidence type="ECO:0000256" key="6">
    <source>
        <dbReference type="ARBA" id="ARBA00022908"/>
    </source>
</evidence>
<dbReference type="PANTHER" id="PTHR42648">
    <property type="entry name" value="TRANSPOSASE, PUTATIVE-RELATED"/>
    <property type="match status" value="1"/>
</dbReference>
<evidence type="ECO:0000256" key="7">
    <source>
        <dbReference type="ARBA" id="ARBA00022918"/>
    </source>
</evidence>
<dbReference type="SUPFAM" id="SSF53098">
    <property type="entry name" value="Ribonuclease H-like"/>
    <property type="match status" value="1"/>
</dbReference>
<dbReference type="EMBL" id="BKCJ010008721">
    <property type="protein sequence ID" value="GEU83637.1"/>
    <property type="molecule type" value="Genomic_DNA"/>
</dbReference>
<dbReference type="AlphaFoldDB" id="A0A6L2NDS4"/>
<evidence type="ECO:0000259" key="11">
    <source>
        <dbReference type="Pfam" id="PF25597"/>
    </source>
</evidence>
<dbReference type="PANTHER" id="PTHR42648:SF11">
    <property type="entry name" value="TRANSPOSON TY4-P GAG-POL POLYPROTEIN"/>
    <property type="match status" value="1"/>
</dbReference>
<evidence type="ECO:0000313" key="12">
    <source>
        <dbReference type="EMBL" id="GEU83637.1"/>
    </source>
</evidence>
<feature type="domain" description="Retroviral polymerase SH3-like" evidence="11">
    <location>
        <begin position="91"/>
        <end position="146"/>
    </location>
</feature>
<dbReference type="InterPro" id="IPR039537">
    <property type="entry name" value="Retrotran_Ty1/copia-like"/>
</dbReference>
<feature type="compositionally biased region" description="Basic and acidic residues" evidence="10">
    <location>
        <begin position="172"/>
        <end position="194"/>
    </location>
</feature>
<keyword evidence="8" id="KW-0548">Nucleotidyltransferase</keyword>
<evidence type="ECO:0000256" key="1">
    <source>
        <dbReference type="ARBA" id="ARBA00022722"/>
    </source>
</evidence>
<sequence>MGWFNETSASLKTFITGIENRVDHKVKVIRCNNRTEFKNREMNQFCEMKEAVNTACYVQNRVLVVQPNKKTSYENFHGRRPALSFMRPFGCLVTIFNTKDHLGKFDGKADEEFFVGYSLNSKAFRVFNDRTRIVEENLHVRFSKNTPNITVDPLISQESKSSQDDGFQPSSDDGKKVDEDLRQESKCKDQEKEYNVNNTNNVNVAGTNEVNADGANTNNELPFDPYMPALEYISTFNFSSDHKDDDEEADMNNLDTTI</sequence>